<dbReference type="SMART" id="SM00404">
    <property type="entry name" value="PTPc_motif"/>
    <property type="match status" value="1"/>
</dbReference>
<reference evidence="4" key="1">
    <citation type="submission" date="2022-11" db="EMBL/GenBank/DDBJ databases">
        <authorList>
            <person name="Kikuchi T."/>
        </authorList>
    </citation>
    <scope>NUCLEOTIDE SEQUENCE</scope>
    <source>
        <strain evidence="4">PS1010</strain>
    </source>
</reference>
<organism evidence="4 5">
    <name type="scientific">Caenorhabditis angaria</name>
    <dbReference type="NCBI Taxonomy" id="860376"/>
    <lineage>
        <taxon>Eukaryota</taxon>
        <taxon>Metazoa</taxon>
        <taxon>Ecdysozoa</taxon>
        <taxon>Nematoda</taxon>
        <taxon>Chromadorea</taxon>
        <taxon>Rhabditida</taxon>
        <taxon>Rhabditina</taxon>
        <taxon>Rhabditomorpha</taxon>
        <taxon>Rhabditoidea</taxon>
        <taxon>Rhabditidae</taxon>
        <taxon>Peloderinae</taxon>
        <taxon>Caenorhabditis</taxon>
    </lineage>
</organism>
<feature type="domain" description="Tyrosine specific protein phosphatases" evidence="3">
    <location>
        <begin position="246"/>
        <end position="317"/>
    </location>
</feature>
<evidence type="ECO:0000313" key="5">
    <source>
        <dbReference type="Proteomes" id="UP001152747"/>
    </source>
</evidence>
<dbReference type="SMART" id="SM00194">
    <property type="entry name" value="PTPc"/>
    <property type="match status" value="1"/>
</dbReference>
<comment type="caution">
    <text evidence="4">The sequence shown here is derived from an EMBL/GenBank/DDBJ whole genome shotgun (WGS) entry which is preliminary data.</text>
</comment>
<dbReference type="EMBL" id="CANHGI010000004">
    <property type="protein sequence ID" value="CAI5449781.1"/>
    <property type="molecule type" value="Genomic_DNA"/>
</dbReference>
<dbReference type="InterPro" id="IPR003595">
    <property type="entry name" value="Tyr_Pase_cat"/>
</dbReference>
<dbReference type="PROSITE" id="PS00383">
    <property type="entry name" value="TYR_PHOSPHATASE_1"/>
    <property type="match status" value="1"/>
</dbReference>
<dbReference type="PROSITE" id="PS50055">
    <property type="entry name" value="TYR_PHOSPHATASE_PTP"/>
    <property type="match status" value="1"/>
</dbReference>
<evidence type="ECO:0000256" key="1">
    <source>
        <dbReference type="SAM" id="MobiDB-lite"/>
    </source>
</evidence>
<dbReference type="InterPro" id="IPR000242">
    <property type="entry name" value="PTP_cat"/>
</dbReference>
<dbReference type="InterPro" id="IPR052782">
    <property type="entry name" value="Oocyte-zygote_transition_reg"/>
</dbReference>
<evidence type="ECO:0000313" key="4">
    <source>
        <dbReference type="EMBL" id="CAI5449781.1"/>
    </source>
</evidence>
<proteinExistence type="predicted"/>
<dbReference type="PANTHER" id="PTHR46163:SF19">
    <property type="entry name" value="PROTEIN-TYROSINE PHOSPHATASE"/>
    <property type="match status" value="1"/>
</dbReference>
<dbReference type="PANTHER" id="PTHR46163">
    <property type="entry name" value="TYROSINE-PROTEIN PHOSPHATASE-RELATED"/>
    <property type="match status" value="1"/>
</dbReference>
<dbReference type="CDD" id="cd00047">
    <property type="entry name" value="PTPc"/>
    <property type="match status" value="1"/>
</dbReference>
<dbReference type="Proteomes" id="UP001152747">
    <property type="component" value="Unassembled WGS sequence"/>
</dbReference>
<name>A0A9P1IRG3_9PELO</name>
<feature type="compositionally biased region" description="Basic residues" evidence="1">
    <location>
        <begin position="7"/>
        <end position="16"/>
    </location>
</feature>
<dbReference type="InterPro" id="IPR000387">
    <property type="entry name" value="Tyr_Pase_dom"/>
</dbReference>
<feature type="domain" description="Tyrosine-protein phosphatase" evidence="2">
    <location>
        <begin position="63"/>
        <end position="326"/>
    </location>
</feature>
<dbReference type="InterPro" id="IPR029021">
    <property type="entry name" value="Prot-tyrosine_phosphatase-like"/>
</dbReference>
<feature type="region of interest" description="Disordered" evidence="1">
    <location>
        <begin position="1"/>
        <end position="44"/>
    </location>
</feature>
<dbReference type="SUPFAM" id="SSF52799">
    <property type="entry name" value="(Phosphotyrosine protein) phosphatases II"/>
    <property type="match status" value="1"/>
</dbReference>
<dbReference type="AlphaFoldDB" id="A0A9P1IRG3"/>
<dbReference type="Gene3D" id="3.90.190.10">
    <property type="entry name" value="Protein tyrosine phosphatase superfamily"/>
    <property type="match status" value="1"/>
</dbReference>
<protein>
    <recommendedName>
        <fullName evidence="6">Tyrosine-protein phosphatase</fullName>
    </recommendedName>
</protein>
<evidence type="ECO:0000259" key="2">
    <source>
        <dbReference type="PROSITE" id="PS50055"/>
    </source>
</evidence>
<dbReference type="InterPro" id="IPR016130">
    <property type="entry name" value="Tyr_Pase_AS"/>
</dbReference>
<sequence length="353" mass="40789">MSTDNKRGKRTSRHERRTAEERSKNNSVKTCQPDAPTNGERKAQRKLITKFVGRTLEKGPTGLRAEFQGMKRSNDFGKMKAFKEAQEFGRNRYKDVGCLDNCRVKLTTPWPNEYIHANYVSTPNNPKRFICTQAPLEKTCADFWFMCLQERVETIFMLCNFTEKGTKKCHEYFPKSDSLTFEEGGGEFKIVVKFENSKNVKFKGKGIKANVVETQLTVEGPNDMSIKLTHLHWIDWPDRGVPPADLAIIELLNKARQSKGPIAVHCSAGIGRTGSVVMIEYIMEQMLSNQQIDDTDKIMLKIREQRNNSVQTDHQYLFVHQVIMNYFRFRKLFDPTIEALHDDFTKNYLKLVI</sequence>
<dbReference type="PROSITE" id="PS50056">
    <property type="entry name" value="TYR_PHOSPHATASE_2"/>
    <property type="match status" value="1"/>
</dbReference>
<dbReference type="OrthoDB" id="10253954at2759"/>
<evidence type="ECO:0008006" key="6">
    <source>
        <dbReference type="Google" id="ProtNLM"/>
    </source>
</evidence>
<gene>
    <name evidence="4" type="ORF">CAMP_LOCUS12418</name>
</gene>
<dbReference type="GO" id="GO:0004725">
    <property type="term" value="F:protein tyrosine phosphatase activity"/>
    <property type="evidence" value="ECO:0007669"/>
    <property type="project" value="InterPro"/>
</dbReference>
<accession>A0A9P1IRG3</accession>
<dbReference type="PRINTS" id="PR00700">
    <property type="entry name" value="PRTYPHPHTASE"/>
</dbReference>
<dbReference type="Pfam" id="PF00102">
    <property type="entry name" value="Y_phosphatase"/>
    <property type="match status" value="1"/>
</dbReference>
<evidence type="ECO:0000259" key="3">
    <source>
        <dbReference type="PROSITE" id="PS50056"/>
    </source>
</evidence>
<keyword evidence="5" id="KW-1185">Reference proteome</keyword>